<dbReference type="Gene3D" id="2.60.40.10">
    <property type="entry name" value="Immunoglobulins"/>
    <property type="match status" value="1"/>
</dbReference>
<dbReference type="InterPro" id="IPR011041">
    <property type="entry name" value="Quinoprot_gluc/sorb_DH_b-prop"/>
</dbReference>
<evidence type="ECO:0000313" key="4">
    <source>
        <dbReference type="EMBL" id="PPK95704.1"/>
    </source>
</evidence>
<accession>A0A2S6IN84</accession>
<dbReference type="InterPro" id="IPR013783">
    <property type="entry name" value="Ig-like_fold"/>
</dbReference>
<dbReference type="Proteomes" id="UP000239002">
    <property type="component" value="Unassembled WGS sequence"/>
</dbReference>
<evidence type="ECO:0000256" key="1">
    <source>
        <dbReference type="ARBA" id="ARBA00022729"/>
    </source>
</evidence>
<dbReference type="InterPro" id="IPR001322">
    <property type="entry name" value="Lamin_tail_dom"/>
</dbReference>
<keyword evidence="1 2" id="KW-0732">Signal</keyword>
<reference evidence="4 5" key="1">
    <citation type="submission" date="2018-02" db="EMBL/GenBank/DDBJ databases">
        <title>Genomic Encyclopedia of Archaeal and Bacterial Type Strains, Phase II (KMG-II): from individual species to whole genera.</title>
        <authorList>
            <person name="Goeker M."/>
        </authorList>
    </citation>
    <scope>NUCLEOTIDE SEQUENCE [LARGE SCALE GENOMIC DNA]</scope>
    <source>
        <strain evidence="4 5">DSM 16809</strain>
    </source>
</reference>
<dbReference type="InterPro" id="IPR036415">
    <property type="entry name" value="Lamin_tail_dom_sf"/>
</dbReference>
<dbReference type="Pfam" id="PF00932">
    <property type="entry name" value="LTD"/>
    <property type="match status" value="1"/>
</dbReference>
<dbReference type="InterPro" id="IPR026444">
    <property type="entry name" value="Secre_tail"/>
</dbReference>
<dbReference type="Pfam" id="PF18962">
    <property type="entry name" value="Por_Secre_tail"/>
    <property type="match status" value="1"/>
</dbReference>
<feature type="signal peptide" evidence="2">
    <location>
        <begin position="1"/>
        <end position="18"/>
    </location>
</feature>
<dbReference type="RefSeq" id="WP_104514999.1">
    <property type="nucleotide sequence ID" value="NZ_MQVW01000002.1"/>
</dbReference>
<keyword evidence="5" id="KW-1185">Reference proteome</keyword>
<dbReference type="OrthoDB" id="1652165at2"/>
<evidence type="ECO:0000259" key="3">
    <source>
        <dbReference type="PROSITE" id="PS51841"/>
    </source>
</evidence>
<dbReference type="SUPFAM" id="SSF50952">
    <property type="entry name" value="Soluble quinoprotein glucose dehydrogenase"/>
    <property type="match status" value="1"/>
</dbReference>
<feature type="domain" description="LTD" evidence="3">
    <location>
        <begin position="619"/>
        <end position="746"/>
    </location>
</feature>
<dbReference type="PROSITE" id="PS51841">
    <property type="entry name" value="LTD"/>
    <property type="match status" value="1"/>
</dbReference>
<dbReference type="SUPFAM" id="SSF74853">
    <property type="entry name" value="Lamin A/C globular tail domain"/>
    <property type="match status" value="1"/>
</dbReference>
<evidence type="ECO:0000313" key="5">
    <source>
        <dbReference type="Proteomes" id="UP000239002"/>
    </source>
</evidence>
<dbReference type="NCBIfam" id="TIGR04183">
    <property type="entry name" value="Por_Secre_tail"/>
    <property type="match status" value="1"/>
</dbReference>
<dbReference type="Pfam" id="PF07995">
    <property type="entry name" value="GSDH"/>
    <property type="match status" value="2"/>
</dbReference>
<feature type="chain" id="PRO_5015496909" evidence="2">
    <location>
        <begin position="19"/>
        <end position="1420"/>
    </location>
</feature>
<sequence length="1420" mass="151741">MNKTLLVLAFCWSIFSLAQNPETNGRNWTVTKLANMDQLVSYPNEITYGPDGFLWITERAALDNTSDATNGERVVRIDPNTGAKTVMLDLHNEVYSAAGQDGLMGMAIHPDLYTDITTTTNNYVYLAYTYSNTSSPYGRDRSLRIERFEYDNSTNTLVPNTSTTGTISDGTSNVLIQGMDASNDHNSGRMKIGPDLKIYYTSGDLGANQFQNFCQLVQSQALPTQAAVNANDWSAYKGKSLRINLDGTIPVDNPKFYPFAVPDGSAGNPFSNSPVPNNADTMRPDSDKVQSHIFTYGHRNAQGIVFDSNGTLFQSEHGDRVDDEVHVLVGGKNYGWPLIVGERDDLGYEQCIKGSAAGCSWTGNNDCPSGALTNKETDFPLPVDFQGPIATYGSTVTAVPQGGFLTWPTVAPSSIDVYEGNGNLPFSKNLIIPTLKKGALYRYGVDASNNITTDLIEFHSSIDRYRDIAISADGNTIYAVTDSGGSTSGPSGTSSLGVANPGAVFKFEYQSFPEPSNQATSLVATSNGVDINLSWNDAVGTNSADGYALAVSTTSGSFPTFTDGTDFSNDFDFSDGSGLVKVNSGVENYVFNDLDVNTTYYFQLIAFSNVGKDIDYLNSTAPLANATTTISLDPTIIITEVVSTGSNGINEGYVEIFNYGTVSVDLSAEGYYLGIAYDGGSSAGNNVDITATLQPGQYYTIGRPGGSFTPDLTEYNVINGDGNDAYVLFNGADEVIDIYGVLGQNGSGQAWDYSNSRAIRKITVSDANDTWTASEWIIETISSFNDVTANAGEDINFIYNNSWSPYDPSGSEYQAEDVTVMNGTASLTAMSLFNNVTVQTGATLDLGTTGIDLRENLQVDGTFIGSQGTLSVSGTSSQSISGNSFGLNNLIVDNELVINTDVSINNLLTVNNDLTVNPANMMLLTSNATGTAYVGPVNGSITGNFAVEHYVPAKRSFRFLSPSLTTANSIADNWQNDSGLTSGAGTHITGSDTGANGFDMTSSGAPSLFTYNNTGQQWEAIANTSTLGLVAGKAYRMLVRGDRTVDLTNNAATPSNTTLTATGNLVTGNVTDGSLSAVAGEFNFVGNPYQAPVDLSTVLAASNNVSSSFVYLWDPAINTRGAYVTVDVSANSSNNASSLMDKYLQPNTSFFISTLADGAASVSFTESDKDITAGFSNSARNSATTGSISVQLYEQTELQNGMSARDGVVVRFDPASSNGVDGNDAIKFSNLDETLSFMNGTDKLSIENRFTPQDNETLFLDIVTYRSVDYALSLDVTTVGLPVYLKDNFLGSYTLLNDGNNIYNYSIQSTDASSSAANRFEIKFSNAVLSLEELDMVEFTIYPNPTSANKTIYISGTGVETIKSASLYNMLGQQIINWNEIDASNNEAQLDLGNNLKVGNYILQIKNASGITTSKQLIVN</sequence>
<gene>
    <name evidence="4" type="ORF">LY01_01297</name>
</gene>
<dbReference type="Gene3D" id="2.120.10.30">
    <property type="entry name" value="TolB, C-terminal domain"/>
    <property type="match status" value="1"/>
</dbReference>
<organism evidence="4 5">
    <name type="scientific">Nonlabens xylanidelens</name>
    <dbReference type="NCBI Taxonomy" id="191564"/>
    <lineage>
        <taxon>Bacteria</taxon>
        <taxon>Pseudomonadati</taxon>
        <taxon>Bacteroidota</taxon>
        <taxon>Flavobacteriia</taxon>
        <taxon>Flavobacteriales</taxon>
        <taxon>Flavobacteriaceae</taxon>
        <taxon>Nonlabens</taxon>
    </lineage>
</organism>
<dbReference type="InterPro" id="IPR012938">
    <property type="entry name" value="Glc/Sorbosone_DH"/>
</dbReference>
<evidence type="ECO:0000256" key="2">
    <source>
        <dbReference type="SAM" id="SignalP"/>
    </source>
</evidence>
<dbReference type="InterPro" id="IPR011042">
    <property type="entry name" value="6-blade_b-propeller_TolB-like"/>
</dbReference>
<name>A0A2S6IN84_9FLAO</name>
<dbReference type="EMBL" id="PTJE01000002">
    <property type="protein sequence ID" value="PPK95704.1"/>
    <property type="molecule type" value="Genomic_DNA"/>
</dbReference>
<proteinExistence type="predicted"/>
<protein>
    <submittedName>
        <fullName evidence="4">Putative secreted protein (Por secretion system target)</fullName>
    </submittedName>
</protein>
<comment type="caution">
    <text evidence="4">The sequence shown here is derived from an EMBL/GenBank/DDBJ whole genome shotgun (WGS) entry which is preliminary data.</text>
</comment>